<dbReference type="Pfam" id="PF01323">
    <property type="entry name" value="DSBA"/>
    <property type="match status" value="1"/>
</dbReference>
<gene>
    <name evidence="6" type="ORF">D3227_33120</name>
</gene>
<protein>
    <submittedName>
        <fullName evidence="6">DsbA family protein</fullName>
    </submittedName>
</protein>
<dbReference type="OrthoDB" id="9780147at2"/>
<keyword evidence="3" id="KW-1015">Disulfide bond</keyword>
<evidence type="ECO:0000256" key="1">
    <source>
        <dbReference type="ARBA" id="ARBA00022729"/>
    </source>
</evidence>
<sequence>MFKQSTALVAAIAILVALLLSALAALKQYPDDLRLLGDDRQLASELRILILKRRDVLLKDLASPIAGNPEADVALVSFFDYNCPPCRAAGLNIQQAIRGDANVKLVFKEFPVLGSNSEFAAVAALASRQQRKYEAFHLALMNFPGVVSKRTTLIIAGRVGLDVEQLKRDMEDPAIADAIARNRALASGLHITGTPALVVGDEVIPGVVDLVRLQRAIADARATAKAQPTTSADLPF</sequence>
<comment type="caution">
    <text evidence="6">The sequence shown here is derived from an EMBL/GenBank/DDBJ whole genome shotgun (WGS) entry which is preliminary data.</text>
</comment>
<keyword evidence="1" id="KW-0732">Signal</keyword>
<dbReference type="Proteomes" id="UP000272706">
    <property type="component" value="Unassembled WGS sequence"/>
</dbReference>
<name>A0A3A5K1E5_9HYPH</name>
<keyword evidence="4" id="KW-0676">Redox-active center</keyword>
<dbReference type="PANTHER" id="PTHR13887">
    <property type="entry name" value="GLUTATHIONE S-TRANSFERASE KAPPA"/>
    <property type="match status" value="1"/>
</dbReference>
<reference evidence="6 7" key="1">
    <citation type="submission" date="2018-09" db="EMBL/GenBank/DDBJ databases">
        <title>Mesorhizobium carmichaelinearum sp. nov. isolated from Carmichaelinea spp. root nodules in New Zealand.</title>
        <authorList>
            <person name="De Meyer S.E."/>
        </authorList>
    </citation>
    <scope>NUCLEOTIDE SEQUENCE [LARGE SCALE GENOMIC DNA]</scope>
    <source>
        <strain evidence="6 7">ICMP19557</strain>
    </source>
</reference>
<dbReference type="Gene3D" id="3.40.30.10">
    <property type="entry name" value="Glutaredoxin"/>
    <property type="match status" value="1"/>
</dbReference>
<dbReference type="InterPro" id="IPR001853">
    <property type="entry name" value="DSBA-like_thioredoxin_dom"/>
</dbReference>
<evidence type="ECO:0000313" key="7">
    <source>
        <dbReference type="Proteomes" id="UP000272706"/>
    </source>
</evidence>
<accession>A0A3A5K1E5</accession>
<dbReference type="CDD" id="cd03023">
    <property type="entry name" value="DsbA_Com1_like"/>
    <property type="match status" value="1"/>
</dbReference>
<dbReference type="RefSeq" id="WP_120018374.1">
    <property type="nucleotide sequence ID" value="NZ_QZWZ01000047.1"/>
</dbReference>
<dbReference type="GO" id="GO:0016491">
    <property type="term" value="F:oxidoreductase activity"/>
    <property type="evidence" value="ECO:0007669"/>
    <property type="project" value="UniProtKB-KW"/>
</dbReference>
<dbReference type="SUPFAM" id="SSF52833">
    <property type="entry name" value="Thioredoxin-like"/>
    <property type="match status" value="1"/>
</dbReference>
<dbReference type="PANTHER" id="PTHR13887:SF14">
    <property type="entry name" value="DISULFIDE BOND FORMATION PROTEIN D"/>
    <property type="match status" value="1"/>
</dbReference>
<evidence type="ECO:0000259" key="5">
    <source>
        <dbReference type="Pfam" id="PF01323"/>
    </source>
</evidence>
<evidence type="ECO:0000256" key="3">
    <source>
        <dbReference type="ARBA" id="ARBA00023157"/>
    </source>
</evidence>
<dbReference type="AlphaFoldDB" id="A0A3A5K1E5"/>
<proteinExistence type="predicted"/>
<keyword evidence="7" id="KW-1185">Reference proteome</keyword>
<evidence type="ECO:0000256" key="2">
    <source>
        <dbReference type="ARBA" id="ARBA00023002"/>
    </source>
</evidence>
<keyword evidence="2" id="KW-0560">Oxidoreductase</keyword>
<organism evidence="6 7">
    <name type="scientific">Mesorhizobium waimense</name>
    <dbReference type="NCBI Taxonomy" id="1300307"/>
    <lineage>
        <taxon>Bacteria</taxon>
        <taxon>Pseudomonadati</taxon>
        <taxon>Pseudomonadota</taxon>
        <taxon>Alphaproteobacteria</taxon>
        <taxon>Hyphomicrobiales</taxon>
        <taxon>Phyllobacteriaceae</taxon>
        <taxon>Mesorhizobium</taxon>
    </lineage>
</organism>
<evidence type="ECO:0000256" key="4">
    <source>
        <dbReference type="ARBA" id="ARBA00023284"/>
    </source>
</evidence>
<dbReference type="EMBL" id="QZWZ01000047">
    <property type="protein sequence ID" value="RJT28929.1"/>
    <property type="molecule type" value="Genomic_DNA"/>
</dbReference>
<feature type="domain" description="DSBA-like thioredoxin" evidence="5">
    <location>
        <begin position="75"/>
        <end position="218"/>
    </location>
</feature>
<dbReference type="InterPro" id="IPR036249">
    <property type="entry name" value="Thioredoxin-like_sf"/>
</dbReference>
<evidence type="ECO:0000313" key="6">
    <source>
        <dbReference type="EMBL" id="RJT28929.1"/>
    </source>
</evidence>